<dbReference type="SUPFAM" id="SSF46785">
    <property type="entry name" value="Winged helix' DNA-binding domain"/>
    <property type="match status" value="1"/>
</dbReference>
<dbReference type="InterPro" id="IPR056394">
    <property type="entry name" value="AprA-like_N"/>
</dbReference>
<dbReference type="InterPro" id="IPR056393">
    <property type="entry name" value="AprA-like_MT2"/>
</dbReference>
<dbReference type="RefSeq" id="WP_073013230.1">
    <property type="nucleotide sequence ID" value="NZ_FRBW01000002.1"/>
</dbReference>
<name>A0A1M7HW72_9HYPH</name>
<feature type="domain" description="AprA-like N-terminal" evidence="2">
    <location>
        <begin position="9"/>
        <end position="68"/>
    </location>
</feature>
<dbReference type="Pfam" id="PF23526">
    <property type="entry name" value="AprA_N"/>
    <property type="match status" value="1"/>
</dbReference>
<dbReference type="Pfam" id="PF23525">
    <property type="entry name" value="Methyltransf_36"/>
    <property type="match status" value="1"/>
</dbReference>
<gene>
    <name evidence="3" type="ORF">SAMN05444272_2349</name>
</gene>
<evidence type="ECO:0000259" key="1">
    <source>
        <dbReference type="Pfam" id="PF23525"/>
    </source>
</evidence>
<keyword evidence="4" id="KW-1185">Reference proteome</keyword>
<protein>
    <submittedName>
        <fullName evidence="3">Uncharacterized protein</fullName>
    </submittedName>
</protein>
<sequence>MSLTSAWATLCHHCDGIATGTLHEALHEFGAYSLLARGDATADSLSEATGIRSGYAALVLKLLVSQGLASGTEGTYALTPDGQWIAARSDWASGARQHVAFARRLLRDGPLPPDLNVEEIAPLEDVPERFALQRIGPVCAALWYRLSRDNGWSDPAGDLALAWVRDLLRRTGWYDGQSWTDEGLGARPLAPQYVYPLAYLPTYQAVSRILVKGAASGEAGDTVDRGLDIAFSGKVFSNACKPPVLAAVLPVFNGPLSDQPAALIDTGSGDGTVLAELYEAIATQTERGKVLNEYPLTLVGVEYEEVARATTERRLAALGCPFHSVQGDIGAPLKIAETLAALGIDAANALHINKSVVHNRSYAQPEELLSSPPTHAVFCDPSGGGISADQAYSSLVALFRSWKPLIARHGMVCIEAHTVDPARAAGHIGRSLITGLDAAHGYSGQLLTEISVHRTASKAAGLISRSQVDLGHAMMGDPIMSVDHLVLTEKF</sequence>
<dbReference type="AlphaFoldDB" id="A0A1M7HW72"/>
<dbReference type="InterPro" id="IPR036390">
    <property type="entry name" value="WH_DNA-bd_sf"/>
</dbReference>
<dbReference type="OrthoDB" id="8430226at2"/>
<reference evidence="3 4" key="1">
    <citation type="submission" date="2016-11" db="EMBL/GenBank/DDBJ databases">
        <authorList>
            <person name="Jaros S."/>
            <person name="Januszkiewicz K."/>
            <person name="Wedrychowicz H."/>
        </authorList>
    </citation>
    <scope>NUCLEOTIDE SEQUENCE [LARGE SCALE GENOMIC DNA]</scope>
    <source>
        <strain evidence="3 4">DSM 22153</strain>
    </source>
</reference>
<dbReference type="InterPro" id="IPR036388">
    <property type="entry name" value="WH-like_DNA-bd_sf"/>
</dbReference>
<proteinExistence type="predicted"/>
<feature type="domain" description="AprA-like MT2-like" evidence="1">
    <location>
        <begin position="222"/>
        <end position="467"/>
    </location>
</feature>
<evidence type="ECO:0000313" key="4">
    <source>
        <dbReference type="Proteomes" id="UP000186002"/>
    </source>
</evidence>
<dbReference type="STRING" id="735517.SAMN05444272_2349"/>
<evidence type="ECO:0000259" key="2">
    <source>
        <dbReference type="Pfam" id="PF23526"/>
    </source>
</evidence>
<organism evidence="3 4">
    <name type="scientific">Roseibium suaedae</name>
    <dbReference type="NCBI Taxonomy" id="735517"/>
    <lineage>
        <taxon>Bacteria</taxon>
        <taxon>Pseudomonadati</taxon>
        <taxon>Pseudomonadota</taxon>
        <taxon>Alphaproteobacteria</taxon>
        <taxon>Hyphomicrobiales</taxon>
        <taxon>Stappiaceae</taxon>
        <taxon>Roseibium</taxon>
    </lineage>
</organism>
<dbReference type="Gene3D" id="1.10.10.10">
    <property type="entry name" value="Winged helix-like DNA-binding domain superfamily/Winged helix DNA-binding domain"/>
    <property type="match status" value="1"/>
</dbReference>
<accession>A0A1M7HW72</accession>
<dbReference type="EMBL" id="FRBW01000002">
    <property type="protein sequence ID" value="SHM32639.1"/>
    <property type="molecule type" value="Genomic_DNA"/>
</dbReference>
<evidence type="ECO:0000313" key="3">
    <source>
        <dbReference type="EMBL" id="SHM32639.1"/>
    </source>
</evidence>
<dbReference type="Proteomes" id="UP000186002">
    <property type="component" value="Unassembled WGS sequence"/>
</dbReference>